<name>A0A2M6X0J5_9BACT</name>
<feature type="transmembrane region" description="Helical" evidence="1">
    <location>
        <begin position="66"/>
        <end position="82"/>
    </location>
</feature>
<organism evidence="2 3">
    <name type="scientific">Candidatus Andersenbacteria bacterium CG10_big_fil_rev_8_21_14_0_10_54_11</name>
    <dbReference type="NCBI Taxonomy" id="1974485"/>
    <lineage>
        <taxon>Bacteria</taxon>
        <taxon>Candidatus Anderseniibacteriota</taxon>
    </lineage>
</organism>
<evidence type="ECO:0000256" key="1">
    <source>
        <dbReference type="SAM" id="Phobius"/>
    </source>
</evidence>
<feature type="transmembrane region" description="Helical" evidence="1">
    <location>
        <begin position="203"/>
        <end position="222"/>
    </location>
</feature>
<accession>A0A2M6X0J5</accession>
<evidence type="ECO:0000313" key="3">
    <source>
        <dbReference type="Proteomes" id="UP000230731"/>
    </source>
</evidence>
<feature type="transmembrane region" description="Helical" evidence="1">
    <location>
        <begin position="174"/>
        <end position="196"/>
    </location>
</feature>
<feature type="transmembrane region" description="Helical" evidence="1">
    <location>
        <begin position="228"/>
        <end position="248"/>
    </location>
</feature>
<feature type="transmembrane region" description="Helical" evidence="1">
    <location>
        <begin position="6"/>
        <end position="25"/>
    </location>
</feature>
<gene>
    <name evidence="2" type="ORF">COT71_00070</name>
</gene>
<evidence type="ECO:0000313" key="2">
    <source>
        <dbReference type="EMBL" id="PIT98559.1"/>
    </source>
</evidence>
<feature type="transmembrane region" description="Helical" evidence="1">
    <location>
        <begin position="276"/>
        <end position="293"/>
    </location>
</feature>
<dbReference type="Proteomes" id="UP000230731">
    <property type="component" value="Unassembled WGS sequence"/>
</dbReference>
<evidence type="ECO:0008006" key="4">
    <source>
        <dbReference type="Google" id="ProtNLM"/>
    </source>
</evidence>
<sequence>MTLTIIHASLLPLLATLTPGLLLLADPASRRLPPLALFARTLAAGFMLICLLSLAAPYLLLSRSQLLLLATAAGIAAAIRFAPAARRLLPYVGLFTLLYAAFSIPYMTFHQALPTGDVQKSILWAQRLPDDALTPDYQSAVVLLNRDPVDFYTPGLHAIVAAVMGASPDPFAGIGFYAIALSLAAAAIGAAITAALSNPPSAAAALTAAIFILTNLRFLRYLREPGYHFQNIAGELMLWALVLLTQSLIKRHRKADFILFAIAAVVLTLTHQFSAFLAPFVLGAAVLAAAAGVRRRITAHIRKHIPALTAAAAVLVMILGLALTLNLQRKLPVLFTFNPHLLPQTPIPDDYPQLVGWPWLLAGLPGIGLLLRRLPDMRLTAARRAVAASALILLVLSQAPRIFIDIPPVRALFYAIVPLSIAAAISITEGIALLFSPSFHLAPRTLVRRRRRILHIAAAGSIIVLGISLYHTAVGAFTLSHTVRTNSTLLPEYVPLITALQPVNTSNSGAILIDDYNRRSSSWLVLSGRPMYTRIAADLTRQMEEAGQSEQRYRLYLAQLDYEKIFALGSLPIIQPLLEKYNISYITGITNSSDTSLSNNPLFVAANTGADITLYQVKNTDGTKPDLQSQETPSPAAWLLRASTMANDIGDAEDTFEHLPASLRSTRLSSASRKEATTYRTAAAPFIPLIFNVGDYARILWDKEHTGQPDTSVELLVQTLTPMPLTVRTQTGATFTGRSGELLKIPALAVPFDERGFIRLTLVNENQQPISIDLIALGLARTP</sequence>
<proteinExistence type="predicted"/>
<feature type="transmembrane region" description="Helical" evidence="1">
    <location>
        <begin position="37"/>
        <end position="60"/>
    </location>
</feature>
<keyword evidence="1" id="KW-0812">Transmembrane</keyword>
<feature type="transmembrane region" description="Helical" evidence="1">
    <location>
        <begin position="456"/>
        <end position="479"/>
    </location>
</feature>
<feature type="transmembrane region" description="Helical" evidence="1">
    <location>
        <begin position="89"/>
        <end position="109"/>
    </location>
</feature>
<dbReference type="EMBL" id="PEZP01000001">
    <property type="protein sequence ID" value="PIT98559.1"/>
    <property type="molecule type" value="Genomic_DNA"/>
</dbReference>
<reference evidence="3" key="1">
    <citation type="submission" date="2017-09" db="EMBL/GenBank/DDBJ databases">
        <title>Depth-based differentiation of microbial function through sediment-hosted aquifers and enrichment of novel symbionts in the deep terrestrial subsurface.</title>
        <authorList>
            <person name="Probst A.J."/>
            <person name="Ladd B."/>
            <person name="Jarett J.K."/>
            <person name="Geller-Mcgrath D.E."/>
            <person name="Sieber C.M.K."/>
            <person name="Emerson J.B."/>
            <person name="Anantharaman K."/>
            <person name="Thomas B.C."/>
            <person name="Malmstrom R."/>
            <person name="Stieglmeier M."/>
            <person name="Klingl A."/>
            <person name="Woyke T."/>
            <person name="Ryan C.M."/>
            <person name="Banfield J.F."/>
        </authorList>
    </citation>
    <scope>NUCLEOTIDE SEQUENCE [LARGE SCALE GENOMIC DNA]</scope>
</reference>
<keyword evidence="1" id="KW-0472">Membrane</keyword>
<feature type="transmembrane region" description="Helical" evidence="1">
    <location>
        <begin position="305"/>
        <end position="325"/>
    </location>
</feature>
<comment type="caution">
    <text evidence="2">The sequence shown here is derived from an EMBL/GenBank/DDBJ whole genome shotgun (WGS) entry which is preliminary data.</text>
</comment>
<feature type="transmembrane region" description="Helical" evidence="1">
    <location>
        <begin position="411"/>
        <end position="435"/>
    </location>
</feature>
<feature type="transmembrane region" description="Helical" evidence="1">
    <location>
        <begin position="381"/>
        <end position="399"/>
    </location>
</feature>
<keyword evidence="1" id="KW-1133">Transmembrane helix</keyword>
<protein>
    <recommendedName>
        <fullName evidence="4">Glycosyltransferase RgtA/B/C/D-like domain-containing protein</fullName>
    </recommendedName>
</protein>
<dbReference type="AlphaFoldDB" id="A0A2M6X0J5"/>
<feature type="transmembrane region" description="Helical" evidence="1">
    <location>
        <begin position="356"/>
        <end position="374"/>
    </location>
</feature>